<evidence type="ECO:0000313" key="1">
    <source>
        <dbReference type="EMBL" id="MDW5596621.1"/>
    </source>
</evidence>
<reference evidence="1 2" key="2">
    <citation type="submission" date="2023-10" db="EMBL/GenBank/DDBJ databases">
        <authorList>
            <person name="Han X.F."/>
        </authorList>
    </citation>
    <scope>NUCLEOTIDE SEQUENCE [LARGE SCALE GENOMIC DNA]</scope>
    <source>
        <strain evidence="1 2">KCTC 39840</strain>
    </source>
</reference>
<dbReference type="PANTHER" id="PTHR34822:SF1">
    <property type="entry name" value="GRPB FAMILY PROTEIN"/>
    <property type="match status" value="1"/>
</dbReference>
<dbReference type="SUPFAM" id="SSF81301">
    <property type="entry name" value="Nucleotidyltransferase"/>
    <property type="match status" value="1"/>
</dbReference>
<dbReference type="Pfam" id="PF04229">
    <property type="entry name" value="GrpB"/>
    <property type="match status" value="1"/>
</dbReference>
<sequence>MERPERFELIGGRERREIVLLPHDPAWAARAEQLIAQVRAAFDGIAVRPAHVGSTAVPGLAAKPIVDLQAATTTPPGGEEARLTAALAPLGFELRVREPDHLMYRTPARDVHLHLWEAGSEHERRHLLFRDHLRADAADRERYAAVKRELAARDWDDMNDYAQAKDAVIAEITARAEAWAVASGWRAAP</sequence>
<evidence type="ECO:0000313" key="2">
    <source>
        <dbReference type="Proteomes" id="UP001284601"/>
    </source>
</evidence>
<name>A0ABU4HTL1_9ACTN</name>
<dbReference type="Proteomes" id="UP001284601">
    <property type="component" value="Unassembled WGS sequence"/>
</dbReference>
<comment type="caution">
    <text evidence="1">The sequence shown here is derived from an EMBL/GenBank/DDBJ whole genome shotgun (WGS) entry which is preliminary data.</text>
</comment>
<dbReference type="PANTHER" id="PTHR34822">
    <property type="entry name" value="GRPB DOMAIN PROTEIN (AFU_ORTHOLOGUE AFUA_1G01530)"/>
    <property type="match status" value="1"/>
</dbReference>
<accession>A0ABU4HTL1</accession>
<dbReference type="EMBL" id="JAWSTH010000060">
    <property type="protein sequence ID" value="MDW5596621.1"/>
    <property type="molecule type" value="Genomic_DNA"/>
</dbReference>
<dbReference type="InterPro" id="IPR043519">
    <property type="entry name" value="NT_sf"/>
</dbReference>
<dbReference type="Gene3D" id="3.30.460.10">
    <property type="entry name" value="Beta Polymerase, domain 2"/>
    <property type="match status" value="1"/>
</dbReference>
<protein>
    <submittedName>
        <fullName evidence="1">GrpB family protein</fullName>
    </submittedName>
</protein>
<reference evidence="2" key="1">
    <citation type="submission" date="2023-07" db="EMBL/GenBank/DDBJ databases">
        <title>Conexibacter stalactiti sp. nov., isolated from stalactites in a lava cave and emended description of the genus Conexibacter.</title>
        <authorList>
            <person name="Lee S.D."/>
        </authorList>
    </citation>
    <scope>NUCLEOTIDE SEQUENCE [LARGE SCALE GENOMIC DNA]</scope>
    <source>
        <strain evidence="2">KCTC 39840</strain>
    </source>
</reference>
<gene>
    <name evidence="1" type="ORF">R7226_19900</name>
</gene>
<dbReference type="InterPro" id="IPR007344">
    <property type="entry name" value="GrpB/CoaE"/>
</dbReference>
<dbReference type="RefSeq" id="WP_318599059.1">
    <property type="nucleotide sequence ID" value="NZ_JAWSTH010000060.1"/>
</dbReference>
<proteinExistence type="predicted"/>
<organism evidence="1 2">
    <name type="scientific">Conexibacter stalactiti</name>
    <dbReference type="NCBI Taxonomy" id="1940611"/>
    <lineage>
        <taxon>Bacteria</taxon>
        <taxon>Bacillati</taxon>
        <taxon>Actinomycetota</taxon>
        <taxon>Thermoleophilia</taxon>
        <taxon>Solirubrobacterales</taxon>
        <taxon>Conexibacteraceae</taxon>
        <taxon>Conexibacter</taxon>
    </lineage>
</organism>
<keyword evidence="2" id="KW-1185">Reference proteome</keyword>